<gene>
    <name evidence="7" type="ORF">SAMN05192586_10374</name>
</gene>
<dbReference type="RefSeq" id="WP_092152834.1">
    <property type="nucleotide sequence ID" value="NZ_FNBX01000003.1"/>
</dbReference>
<dbReference type="PIRSF" id="PIRSF003085">
    <property type="entry name" value="CMAS"/>
    <property type="match status" value="1"/>
</dbReference>
<evidence type="ECO:0000256" key="5">
    <source>
        <dbReference type="ARBA" id="ARBA00023098"/>
    </source>
</evidence>
<dbReference type="NCBIfam" id="NF008686">
    <property type="entry name" value="PRK11705.1"/>
    <property type="match status" value="1"/>
</dbReference>
<proteinExistence type="inferred from homology"/>
<dbReference type="AlphaFoldDB" id="A0A1G7JMT0"/>
<reference evidence="8" key="1">
    <citation type="submission" date="2016-10" db="EMBL/GenBank/DDBJ databases">
        <authorList>
            <person name="Varghese N."/>
            <person name="Submissions S."/>
        </authorList>
    </citation>
    <scope>NUCLEOTIDE SEQUENCE [LARGE SCALE GENOMIC DNA]</scope>
    <source>
        <strain evidence="8">KHC7</strain>
    </source>
</reference>
<keyword evidence="3" id="KW-0808">Transferase</keyword>
<dbReference type="PANTHER" id="PTHR43667">
    <property type="entry name" value="CYCLOPROPANE-FATTY-ACYL-PHOSPHOLIPID SYNTHASE"/>
    <property type="match status" value="1"/>
</dbReference>
<keyword evidence="5" id="KW-0443">Lipid metabolism</keyword>
<evidence type="ECO:0000256" key="1">
    <source>
        <dbReference type="ARBA" id="ARBA00010815"/>
    </source>
</evidence>
<evidence type="ECO:0000313" key="8">
    <source>
        <dbReference type="Proteomes" id="UP000199355"/>
    </source>
</evidence>
<dbReference type="Pfam" id="PF02353">
    <property type="entry name" value="CMAS"/>
    <property type="match status" value="1"/>
</dbReference>
<feature type="active site" evidence="6">
    <location>
        <position position="340"/>
    </location>
</feature>
<keyword evidence="2" id="KW-0489">Methyltransferase</keyword>
<keyword evidence="8" id="KW-1185">Reference proteome</keyword>
<dbReference type="Gene3D" id="3.40.50.150">
    <property type="entry name" value="Vaccinia Virus protein VP39"/>
    <property type="match status" value="1"/>
</dbReference>
<accession>A0A1G7JMT0</accession>
<protein>
    <submittedName>
        <fullName evidence="7">Cyclopropane-fatty-acyl-phospholipid synthase</fullName>
    </submittedName>
</protein>
<dbReference type="SUPFAM" id="SSF53335">
    <property type="entry name" value="S-adenosyl-L-methionine-dependent methyltransferases"/>
    <property type="match status" value="1"/>
</dbReference>
<keyword evidence="4" id="KW-0949">S-adenosyl-L-methionine</keyword>
<evidence type="ECO:0000313" key="7">
    <source>
        <dbReference type="EMBL" id="SDF26247.1"/>
    </source>
</evidence>
<comment type="similarity">
    <text evidence="1">Belongs to the CFA/CMAS family.</text>
</comment>
<evidence type="ECO:0000256" key="3">
    <source>
        <dbReference type="ARBA" id="ARBA00022679"/>
    </source>
</evidence>
<organism evidence="7 8">
    <name type="scientific">Desulfovibrio legallii</name>
    <dbReference type="NCBI Taxonomy" id="571438"/>
    <lineage>
        <taxon>Bacteria</taxon>
        <taxon>Pseudomonadati</taxon>
        <taxon>Thermodesulfobacteriota</taxon>
        <taxon>Desulfovibrionia</taxon>
        <taxon>Desulfovibrionales</taxon>
        <taxon>Desulfovibrionaceae</taxon>
        <taxon>Desulfovibrio</taxon>
    </lineage>
</organism>
<dbReference type="EMBL" id="FNBX01000003">
    <property type="protein sequence ID" value="SDF26247.1"/>
    <property type="molecule type" value="Genomic_DNA"/>
</dbReference>
<dbReference type="CDD" id="cd02440">
    <property type="entry name" value="AdoMet_MTases"/>
    <property type="match status" value="1"/>
</dbReference>
<dbReference type="GO" id="GO:0008168">
    <property type="term" value="F:methyltransferase activity"/>
    <property type="evidence" value="ECO:0007669"/>
    <property type="project" value="UniProtKB-KW"/>
</dbReference>
<evidence type="ECO:0000256" key="4">
    <source>
        <dbReference type="ARBA" id="ARBA00022691"/>
    </source>
</evidence>
<dbReference type="GO" id="GO:0008610">
    <property type="term" value="P:lipid biosynthetic process"/>
    <property type="evidence" value="ECO:0007669"/>
    <property type="project" value="InterPro"/>
</dbReference>
<dbReference type="InterPro" id="IPR003333">
    <property type="entry name" value="CMAS"/>
</dbReference>
<dbReference type="Proteomes" id="UP000199355">
    <property type="component" value="Unassembled WGS sequence"/>
</dbReference>
<name>A0A1G7JMT0_9BACT</name>
<dbReference type="PANTHER" id="PTHR43667:SF1">
    <property type="entry name" value="CYCLOPROPANE-FATTY-ACYL-PHOSPHOLIPID SYNTHASE"/>
    <property type="match status" value="1"/>
</dbReference>
<dbReference type="GO" id="GO:0032259">
    <property type="term" value="P:methylation"/>
    <property type="evidence" value="ECO:0007669"/>
    <property type="project" value="UniProtKB-KW"/>
</dbReference>
<dbReference type="OrthoDB" id="9782855at2"/>
<dbReference type="STRING" id="571438.SAMN05192586_10374"/>
<dbReference type="InterPro" id="IPR050723">
    <property type="entry name" value="CFA/CMAS"/>
</dbReference>
<evidence type="ECO:0000256" key="2">
    <source>
        <dbReference type="ARBA" id="ARBA00022603"/>
    </source>
</evidence>
<evidence type="ECO:0000256" key="6">
    <source>
        <dbReference type="PIRSR" id="PIRSR003085-1"/>
    </source>
</evidence>
<dbReference type="InterPro" id="IPR029063">
    <property type="entry name" value="SAM-dependent_MTases_sf"/>
</dbReference>
<sequence length="375" mass="42580">MFQSYIRKMLASVDVTINGSRPWDIKVHNDKLYARVLRNANLGLGEAYMEGWWDCEALDAFFYRILSGGLERRFRFSPPVLLGVLAYTLCNLQRVGRARMVAVQHYDFGNDMFTAMLDPAMQYSCALWEGAESLAEAQRNKMDLICRKLGLRSGMRVLDIGCGWGGLGRYMAREYGVRVTGVTVSKAQVEYARANSRGLDVEWLLEDYRSLSGAYDRVVSVGMFEHVGYKNYKTFMNTVRRLLVPDGLFLLHTIGANKTMRSVDPWINKYIFTNGILPSIARIGEAVAGRFVMEDWHNLGANYDKTLMAWARNFTQGRAVGAFHCSDKVARMFQYYLLSCAGAFRARDLQVWQIVLSPRGLQGGYERPPLLAINE</sequence>